<feature type="coiled-coil region" evidence="1">
    <location>
        <begin position="173"/>
        <end position="200"/>
    </location>
</feature>
<reference evidence="3 4" key="1">
    <citation type="journal article" date="2013" name="Genome Biol. Evol.">
        <title>Complete genomes of two dipteran-associated spiroplasmas provided insights into the origin, dynamics, and impacts of viral invasion in spiroplasma.</title>
        <authorList>
            <person name="Ku C."/>
            <person name="Lo W.S."/>
            <person name="Chen L.L."/>
            <person name="Kuo C.H."/>
        </authorList>
    </citation>
    <scope>NUCLEOTIDE SEQUENCE [LARGE SCALE GENOMIC DNA]</scope>
    <source>
        <strain evidence="3 4">DF-1</strain>
    </source>
</reference>
<feature type="transmembrane region" description="Helical" evidence="2">
    <location>
        <begin position="135"/>
        <end position="158"/>
    </location>
</feature>
<name>R4U304_9MOLU</name>
<evidence type="ECO:0000313" key="4">
    <source>
        <dbReference type="Proteomes" id="UP000013964"/>
    </source>
</evidence>
<feature type="transmembrane region" description="Helical" evidence="2">
    <location>
        <begin position="104"/>
        <end position="129"/>
    </location>
</feature>
<evidence type="ECO:0000256" key="2">
    <source>
        <dbReference type="SAM" id="Phobius"/>
    </source>
</evidence>
<gene>
    <name evidence="3" type="ORF">SCHRY_v1c02830</name>
</gene>
<evidence type="ECO:0000313" key="3">
    <source>
        <dbReference type="EMBL" id="AGM24868.1"/>
    </source>
</evidence>
<organism evidence="3 4">
    <name type="scientific">Spiroplasma chrysopicola DF-1</name>
    <dbReference type="NCBI Taxonomy" id="1276227"/>
    <lineage>
        <taxon>Bacteria</taxon>
        <taxon>Bacillati</taxon>
        <taxon>Mycoplasmatota</taxon>
        <taxon>Mollicutes</taxon>
        <taxon>Entomoplasmatales</taxon>
        <taxon>Spiroplasmataceae</taxon>
        <taxon>Spiroplasma</taxon>
    </lineage>
</organism>
<dbReference type="EMBL" id="CP005077">
    <property type="protein sequence ID" value="AGM24868.1"/>
    <property type="molecule type" value="Genomic_DNA"/>
</dbReference>
<feature type="transmembrane region" description="Helical" evidence="2">
    <location>
        <begin position="70"/>
        <end position="92"/>
    </location>
</feature>
<dbReference type="OrthoDB" id="390214at2"/>
<keyword evidence="2" id="KW-0472">Membrane</keyword>
<evidence type="ECO:0008006" key="5">
    <source>
        <dbReference type="Google" id="ProtNLM"/>
    </source>
</evidence>
<dbReference type="PATRIC" id="fig|1276227.3.peg.282"/>
<accession>R4U304</accession>
<dbReference type="STRING" id="1276227.SCHRY_v1c02830"/>
<dbReference type="AlphaFoldDB" id="R4U304"/>
<sequence>MIGKVADKRAGLALQWNTKTEIIARLLIFAFAFLAMIMGYFVAGGCAMAYNHLQDVIGAMNHGTYKINYIIGGCCGLIVGIFFFVFIGIPAIKVRRAESVKPWIILATIFNFSYYVLTFSLLASFAIIYHNFNQYFLTAVTILPLCCLITFVMYFLLWREVKKQWKMRKGFEYLAEEKLFQANEAKLEELERRRQVLYQAEVIKHQHDKHSLNEQANQKNHVLRQKHVWTEEEPEQEH</sequence>
<proteinExistence type="predicted"/>
<keyword evidence="2" id="KW-0812">Transmembrane</keyword>
<keyword evidence="4" id="KW-1185">Reference proteome</keyword>
<keyword evidence="2" id="KW-1133">Transmembrane helix</keyword>
<dbReference type="HOGENOM" id="CLU_1155811_0_0_14"/>
<evidence type="ECO:0000256" key="1">
    <source>
        <dbReference type="SAM" id="Coils"/>
    </source>
</evidence>
<dbReference type="KEGG" id="scr:SCHRY_v1c02830"/>
<dbReference type="RefSeq" id="WP_016338694.1">
    <property type="nucleotide sequence ID" value="NC_021280.1"/>
</dbReference>
<dbReference type="Proteomes" id="UP000013964">
    <property type="component" value="Chromosome"/>
</dbReference>
<keyword evidence="1" id="KW-0175">Coiled coil</keyword>
<protein>
    <recommendedName>
        <fullName evidence="5">Transmembrane protein</fullName>
    </recommendedName>
</protein>
<feature type="transmembrane region" description="Helical" evidence="2">
    <location>
        <begin position="26"/>
        <end position="50"/>
    </location>
</feature>